<evidence type="ECO:0000313" key="1">
    <source>
        <dbReference type="EMBL" id="KAJ7421512.1"/>
    </source>
</evidence>
<keyword evidence="2" id="KW-1185">Reference proteome</keyword>
<reference evidence="1" key="1">
    <citation type="submission" date="2019-10" db="EMBL/GenBank/DDBJ databases">
        <authorList>
            <person name="Soares A.E.R."/>
            <person name="Aleixo A."/>
            <person name="Schneider P."/>
            <person name="Miyaki C.Y."/>
            <person name="Schneider M.P."/>
            <person name="Mello C."/>
            <person name="Vasconcelos A.T.R."/>
        </authorList>
    </citation>
    <scope>NUCLEOTIDE SEQUENCE</scope>
    <source>
        <tissue evidence="1">Muscle</tissue>
    </source>
</reference>
<comment type="caution">
    <text evidence="1">The sequence shown here is derived from an EMBL/GenBank/DDBJ whole genome shotgun (WGS) entry which is preliminary data.</text>
</comment>
<accession>A0ABQ9DGG7</accession>
<name>A0ABQ9DGG7_9PASS</name>
<dbReference type="EMBL" id="WHWB01033194">
    <property type="protein sequence ID" value="KAJ7421512.1"/>
    <property type="molecule type" value="Genomic_DNA"/>
</dbReference>
<evidence type="ECO:0000313" key="2">
    <source>
        <dbReference type="Proteomes" id="UP001145742"/>
    </source>
</evidence>
<protein>
    <submittedName>
        <fullName evidence="1">Uncharacterized protein</fullName>
    </submittedName>
</protein>
<gene>
    <name evidence="1" type="ORF">WISP_42080</name>
</gene>
<dbReference type="Proteomes" id="UP001145742">
    <property type="component" value="Unassembled WGS sequence"/>
</dbReference>
<sequence>MSQQCAQVAKKANGILTCIKNSVMRELWGLLSVGTNAGKGESGHCGLRWKRAAKMDLISNTMNEIKCHERIDPLQKRSEARLERSQLLEEHDYENDKDVKGCHIFLEEKYPTVDIKLYMKLRHFQCYIKRKWDVPEAHMGHRTDPLEDIIHMKDREVIQDSQHGITKGKSCFTNAVAFHDKVISVDKGNATDIIYPNFCKAFDMSPNNILLTKVERNGFDGCC</sequence>
<proteinExistence type="predicted"/>
<dbReference type="PANTHER" id="PTHR33332">
    <property type="entry name" value="REVERSE TRANSCRIPTASE DOMAIN-CONTAINING PROTEIN"/>
    <property type="match status" value="1"/>
</dbReference>
<organism evidence="1 2">
    <name type="scientific">Willisornis vidua</name>
    <name type="common">Xingu scale-backed antbird</name>
    <dbReference type="NCBI Taxonomy" id="1566151"/>
    <lineage>
        <taxon>Eukaryota</taxon>
        <taxon>Metazoa</taxon>
        <taxon>Chordata</taxon>
        <taxon>Craniata</taxon>
        <taxon>Vertebrata</taxon>
        <taxon>Euteleostomi</taxon>
        <taxon>Archelosauria</taxon>
        <taxon>Archosauria</taxon>
        <taxon>Dinosauria</taxon>
        <taxon>Saurischia</taxon>
        <taxon>Theropoda</taxon>
        <taxon>Coelurosauria</taxon>
        <taxon>Aves</taxon>
        <taxon>Neognathae</taxon>
        <taxon>Neoaves</taxon>
        <taxon>Telluraves</taxon>
        <taxon>Australaves</taxon>
        <taxon>Passeriformes</taxon>
        <taxon>Thamnophilidae</taxon>
        <taxon>Willisornis</taxon>
    </lineage>
</organism>